<protein>
    <submittedName>
        <fullName evidence="2">Uncharacterized protein</fullName>
    </submittedName>
</protein>
<feature type="transmembrane region" description="Helical" evidence="1">
    <location>
        <begin position="20"/>
        <end position="37"/>
    </location>
</feature>
<organism evidence="2 3">
    <name type="scientific">Thelohanellus kitauei</name>
    <name type="common">Myxosporean</name>
    <dbReference type="NCBI Taxonomy" id="669202"/>
    <lineage>
        <taxon>Eukaryota</taxon>
        <taxon>Metazoa</taxon>
        <taxon>Cnidaria</taxon>
        <taxon>Myxozoa</taxon>
        <taxon>Myxosporea</taxon>
        <taxon>Bivalvulida</taxon>
        <taxon>Platysporina</taxon>
        <taxon>Myxobolidae</taxon>
        <taxon>Thelohanellus</taxon>
    </lineage>
</organism>
<keyword evidence="1" id="KW-1133">Transmembrane helix</keyword>
<name>A0A0C2J173_THEKT</name>
<evidence type="ECO:0000313" key="2">
    <source>
        <dbReference type="EMBL" id="KII62867.1"/>
    </source>
</evidence>
<comment type="caution">
    <text evidence="2">The sequence shown here is derived from an EMBL/GenBank/DDBJ whole genome shotgun (WGS) entry which is preliminary data.</text>
</comment>
<evidence type="ECO:0000313" key="3">
    <source>
        <dbReference type="Proteomes" id="UP000031668"/>
    </source>
</evidence>
<proteinExistence type="predicted"/>
<dbReference type="AlphaFoldDB" id="A0A0C2J173"/>
<keyword evidence="1" id="KW-0812">Transmembrane</keyword>
<keyword evidence="1" id="KW-0472">Membrane</keyword>
<evidence type="ECO:0000256" key="1">
    <source>
        <dbReference type="SAM" id="Phobius"/>
    </source>
</evidence>
<dbReference type="Proteomes" id="UP000031668">
    <property type="component" value="Unassembled WGS sequence"/>
</dbReference>
<gene>
    <name evidence="2" type="ORF">RF11_12228</name>
</gene>
<reference evidence="2 3" key="1">
    <citation type="journal article" date="2014" name="Genome Biol. Evol.">
        <title>The genome of the myxosporean Thelohanellus kitauei shows adaptations to nutrient acquisition within its fish host.</title>
        <authorList>
            <person name="Yang Y."/>
            <person name="Xiong J."/>
            <person name="Zhou Z."/>
            <person name="Huo F."/>
            <person name="Miao W."/>
            <person name="Ran C."/>
            <person name="Liu Y."/>
            <person name="Zhang J."/>
            <person name="Feng J."/>
            <person name="Wang M."/>
            <person name="Wang M."/>
            <person name="Wang L."/>
            <person name="Yao B."/>
        </authorList>
    </citation>
    <scope>NUCLEOTIDE SEQUENCE [LARGE SCALE GENOMIC DNA]</scope>
    <source>
        <strain evidence="2">Wuqing</strain>
    </source>
</reference>
<dbReference type="EMBL" id="JWZT01004858">
    <property type="protein sequence ID" value="KII62867.1"/>
    <property type="molecule type" value="Genomic_DNA"/>
</dbReference>
<accession>A0A0C2J173</accession>
<sequence>MNGCLLLVIDNIQTNFTVDVIYYLAVCFNHLYIYRMINQPTIPYGFVIFCHGFKGLFGGDRVLEFEKSTEQDTHDYFIHHFCQDNSGIRIYLVEKLKKFLHSKRLNA</sequence>
<keyword evidence="3" id="KW-1185">Reference proteome</keyword>
<dbReference type="OrthoDB" id="429597at2759"/>